<evidence type="ECO:0000313" key="1">
    <source>
        <dbReference type="EMBL" id="WDH80442.1"/>
    </source>
</evidence>
<evidence type="ECO:0000313" key="3">
    <source>
        <dbReference type="Proteomes" id="UP001220962"/>
    </source>
</evidence>
<dbReference type="EMBL" id="CP118101">
    <property type="protein sequence ID" value="WDH80442.1"/>
    <property type="molecule type" value="Genomic_DNA"/>
</dbReference>
<organism evidence="1 3">
    <name type="scientific">Paenibacillus urinalis</name>
    <dbReference type="NCBI Taxonomy" id="521520"/>
    <lineage>
        <taxon>Bacteria</taxon>
        <taxon>Bacillati</taxon>
        <taxon>Bacillota</taxon>
        <taxon>Bacilli</taxon>
        <taxon>Bacillales</taxon>
        <taxon>Paenibacillaceae</taxon>
        <taxon>Paenibacillus</taxon>
    </lineage>
</organism>
<proteinExistence type="predicted"/>
<evidence type="ECO:0000313" key="4">
    <source>
        <dbReference type="Proteomes" id="UP001221519"/>
    </source>
</evidence>
<dbReference type="EMBL" id="CP118108">
    <property type="protein sequence ID" value="WDI04706.1"/>
    <property type="molecule type" value="Genomic_DNA"/>
</dbReference>
<name>A0AAX3MT18_9BACL</name>
<dbReference type="Proteomes" id="UP001220962">
    <property type="component" value="Chromosome"/>
</dbReference>
<dbReference type="AlphaFoldDB" id="A0AAX3MT18"/>
<dbReference type="Proteomes" id="UP001221519">
    <property type="component" value="Chromosome"/>
</dbReference>
<sequence length="194" mass="21206">MTMKRKAPKKSSHIPVSRIQYSAVVMLPFYRAIAEHPKYASAWSKAVIAADLDKMGVLLGLASRKAMGLPLGSNGIGYFISFPTKHSITELTNGTTIIPGSVQFYFNTRVHRMIARAVTPLYTQLAYNRPFAAALSRAAGVGDVKAVNKMVRALVKSKALIRVEAGIEDGGIALNFKPSCSPYIYRNLLFLESL</sequence>
<gene>
    <name evidence="1" type="ORF">PUW23_12770</name>
    <name evidence="2" type="ORF">PUW25_12435</name>
</gene>
<reference evidence="1 4" key="1">
    <citation type="submission" date="2023-02" db="EMBL/GenBank/DDBJ databases">
        <title>Pathogen: clinical or host-associated sample.</title>
        <authorList>
            <person name="Hergert J."/>
            <person name="Casey R."/>
            <person name="Wagner J."/>
            <person name="Young E.L."/>
            <person name="Oakeson K.F."/>
        </authorList>
    </citation>
    <scope>NUCLEOTIDE SEQUENCE</scope>
    <source>
        <strain evidence="2 4">2022CK-00829</strain>
        <strain evidence="1">2022CK-00830</strain>
    </source>
</reference>
<keyword evidence="4" id="KW-1185">Reference proteome</keyword>
<protein>
    <submittedName>
        <fullName evidence="1">Uncharacterized protein</fullName>
    </submittedName>
</protein>
<evidence type="ECO:0000313" key="2">
    <source>
        <dbReference type="EMBL" id="WDI04706.1"/>
    </source>
</evidence>
<dbReference type="RefSeq" id="WP_274337107.1">
    <property type="nucleotide sequence ID" value="NZ_CP118101.1"/>
</dbReference>
<accession>A0AAX3MT18</accession>